<sequence length="178" mass="19484">MNRWLQILLELLPLQIFALSFRYVDVSQPDSWMMPFYAAAATALVTLAILVKKQVTPDPVIIGIDMYILLSAALLSGGTAGFPVLLADLKAAGILGVVFLVSLFLYGTKPQWLLVSHNKVPEKFAQAQLAVTAICFAVSFVFRENAFISGLLMLGVLYLARQVLCDQLSKFGFAEQAL</sequence>
<keyword evidence="1" id="KW-1133">Transmembrane helix</keyword>
<feature type="transmembrane region" description="Helical" evidence="1">
    <location>
        <begin position="34"/>
        <end position="52"/>
    </location>
</feature>
<accession>A0A1B7X9C9</accession>
<organism evidence="2 3">
    <name type="scientific">Halodesulfovibrio spirochaetisodalis</name>
    <dbReference type="NCBI Taxonomy" id="1560234"/>
    <lineage>
        <taxon>Bacteria</taxon>
        <taxon>Pseudomonadati</taxon>
        <taxon>Thermodesulfobacteriota</taxon>
        <taxon>Desulfovibrionia</taxon>
        <taxon>Desulfovibrionales</taxon>
        <taxon>Desulfovibrionaceae</taxon>
        <taxon>Halodesulfovibrio</taxon>
    </lineage>
</organism>
<dbReference type="RefSeq" id="WP_066858070.1">
    <property type="nucleotide sequence ID" value="NZ_JXMS01000033.1"/>
</dbReference>
<evidence type="ECO:0000313" key="3">
    <source>
        <dbReference type="Proteomes" id="UP000091979"/>
    </source>
</evidence>
<dbReference type="OrthoDB" id="5464919at2"/>
<dbReference type="Proteomes" id="UP000091979">
    <property type="component" value="Unassembled WGS sequence"/>
</dbReference>
<keyword evidence="1" id="KW-0472">Membrane</keyword>
<reference evidence="2 3" key="1">
    <citation type="submission" date="2015-01" db="EMBL/GenBank/DDBJ databases">
        <title>Desulfovibrio sp. JC271 draft genome sequence.</title>
        <authorList>
            <person name="Shivani Y."/>
            <person name="Subhash Y."/>
            <person name="Sasikala C."/>
            <person name="Ramana C.V."/>
        </authorList>
    </citation>
    <scope>NUCLEOTIDE SEQUENCE [LARGE SCALE GENOMIC DNA]</scope>
    <source>
        <strain evidence="2 3">JC271</strain>
    </source>
</reference>
<protein>
    <recommendedName>
        <fullName evidence="4">Permease</fullName>
    </recommendedName>
</protein>
<feature type="transmembrane region" description="Helical" evidence="1">
    <location>
        <begin position="91"/>
        <end position="108"/>
    </location>
</feature>
<evidence type="ECO:0000313" key="2">
    <source>
        <dbReference type="EMBL" id="OBQ45985.1"/>
    </source>
</evidence>
<feature type="transmembrane region" description="Helical" evidence="1">
    <location>
        <begin position="64"/>
        <end position="85"/>
    </location>
</feature>
<keyword evidence="1" id="KW-0812">Transmembrane</keyword>
<evidence type="ECO:0000256" key="1">
    <source>
        <dbReference type="SAM" id="Phobius"/>
    </source>
</evidence>
<proteinExistence type="predicted"/>
<comment type="caution">
    <text evidence="2">The sequence shown here is derived from an EMBL/GenBank/DDBJ whole genome shotgun (WGS) entry which is preliminary data.</text>
</comment>
<feature type="transmembrane region" description="Helical" evidence="1">
    <location>
        <begin position="129"/>
        <end position="160"/>
    </location>
</feature>
<dbReference type="PATRIC" id="fig|1560234.3.peg.2261"/>
<gene>
    <name evidence="2" type="ORF">SP90_14905</name>
</gene>
<keyword evidence="3" id="KW-1185">Reference proteome</keyword>
<evidence type="ECO:0008006" key="4">
    <source>
        <dbReference type="Google" id="ProtNLM"/>
    </source>
</evidence>
<name>A0A1B7X9C9_9BACT</name>
<dbReference type="EMBL" id="JXMS01000033">
    <property type="protein sequence ID" value="OBQ45985.1"/>
    <property type="molecule type" value="Genomic_DNA"/>
</dbReference>
<dbReference type="AlphaFoldDB" id="A0A1B7X9C9"/>